<sequence length="77" mass="8643">QLFIRNLKGRTITIILNEATTVDVALEEVLRKEGLELVRSKLFLLFEGKVLQRGQALSHYGIRQDSTLHLAARQVGG</sequence>
<dbReference type="Gene3D" id="3.10.20.90">
    <property type="entry name" value="Phosphatidylinositol 3-kinase Catalytic Subunit, Chain A, domain 1"/>
    <property type="match status" value="1"/>
</dbReference>
<feature type="domain" description="Ubiquitin-like" evidence="1">
    <location>
        <begin position="1"/>
        <end position="77"/>
    </location>
</feature>
<dbReference type="InterPro" id="IPR029071">
    <property type="entry name" value="Ubiquitin-like_domsf"/>
</dbReference>
<gene>
    <name evidence="2" type="ORF">BJ508DRAFT_195945</name>
</gene>
<dbReference type="Proteomes" id="UP000275078">
    <property type="component" value="Unassembled WGS sequence"/>
</dbReference>
<dbReference type="PROSITE" id="PS50053">
    <property type="entry name" value="UBIQUITIN_2"/>
    <property type="match status" value="1"/>
</dbReference>
<dbReference type="EMBL" id="ML119818">
    <property type="protein sequence ID" value="RPA73525.1"/>
    <property type="molecule type" value="Genomic_DNA"/>
</dbReference>
<dbReference type="OrthoDB" id="5092520at2759"/>
<dbReference type="Pfam" id="PF00240">
    <property type="entry name" value="ubiquitin"/>
    <property type="match status" value="1"/>
</dbReference>
<evidence type="ECO:0000313" key="3">
    <source>
        <dbReference type="Proteomes" id="UP000275078"/>
    </source>
</evidence>
<dbReference type="SUPFAM" id="SSF54236">
    <property type="entry name" value="Ubiquitin-like"/>
    <property type="match status" value="1"/>
</dbReference>
<feature type="non-terminal residue" evidence="2">
    <location>
        <position position="1"/>
    </location>
</feature>
<organism evidence="2 3">
    <name type="scientific">Ascobolus immersus RN42</name>
    <dbReference type="NCBI Taxonomy" id="1160509"/>
    <lineage>
        <taxon>Eukaryota</taxon>
        <taxon>Fungi</taxon>
        <taxon>Dikarya</taxon>
        <taxon>Ascomycota</taxon>
        <taxon>Pezizomycotina</taxon>
        <taxon>Pezizomycetes</taxon>
        <taxon>Pezizales</taxon>
        <taxon>Ascobolaceae</taxon>
        <taxon>Ascobolus</taxon>
    </lineage>
</organism>
<feature type="non-terminal residue" evidence="2">
    <location>
        <position position="77"/>
    </location>
</feature>
<evidence type="ECO:0000259" key="1">
    <source>
        <dbReference type="PROSITE" id="PS50053"/>
    </source>
</evidence>
<keyword evidence="3" id="KW-1185">Reference proteome</keyword>
<evidence type="ECO:0000313" key="2">
    <source>
        <dbReference type="EMBL" id="RPA73525.1"/>
    </source>
</evidence>
<dbReference type="STRING" id="1160509.A0A3N4HHP0"/>
<dbReference type="AlphaFoldDB" id="A0A3N4HHP0"/>
<dbReference type="InterPro" id="IPR000626">
    <property type="entry name" value="Ubiquitin-like_dom"/>
</dbReference>
<name>A0A3N4HHP0_ASCIM</name>
<proteinExistence type="predicted"/>
<dbReference type="SMART" id="SM00213">
    <property type="entry name" value="UBQ"/>
    <property type="match status" value="1"/>
</dbReference>
<protein>
    <submittedName>
        <fullName evidence="2">Ubiquitin P37aP38A</fullName>
    </submittedName>
</protein>
<reference evidence="2 3" key="1">
    <citation type="journal article" date="2018" name="Nat. Ecol. Evol.">
        <title>Pezizomycetes genomes reveal the molecular basis of ectomycorrhizal truffle lifestyle.</title>
        <authorList>
            <person name="Murat C."/>
            <person name="Payen T."/>
            <person name="Noel B."/>
            <person name="Kuo A."/>
            <person name="Morin E."/>
            <person name="Chen J."/>
            <person name="Kohler A."/>
            <person name="Krizsan K."/>
            <person name="Balestrini R."/>
            <person name="Da Silva C."/>
            <person name="Montanini B."/>
            <person name="Hainaut M."/>
            <person name="Levati E."/>
            <person name="Barry K.W."/>
            <person name="Belfiori B."/>
            <person name="Cichocki N."/>
            <person name="Clum A."/>
            <person name="Dockter R.B."/>
            <person name="Fauchery L."/>
            <person name="Guy J."/>
            <person name="Iotti M."/>
            <person name="Le Tacon F."/>
            <person name="Lindquist E.A."/>
            <person name="Lipzen A."/>
            <person name="Malagnac F."/>
            <person name="Mello A."/>
            <person name="Molinier V."/>
            <person name="Miyauchi S."/>
            <person name="Poulain J."/>
            <person name="Riccioni C."/>
            <person name="Rubini A."/>
            <person name="Sitrit Y."/>
            <person name="Splivallo R."/>
            <person name="Traeger S."/>
            <person name="Wang M."/>
            <person name="Zifcakova L."/>
            <person name="Wipf D."/>
            <person name="Zambonelli A."/>
            <person name="Paolocci F."/>
            <person name="Nowrousian M."/>
            <person name="Ottonello S."/>
            <person name="Baldrian P."/>
            <person name="Spatafora J.W."/>
            <person name="Henrissat B."/>
            <person name="Nagy L.G."/>
            <person name="Aury J.M."/>
            <person name="Wincker P."/>
            <person name="Grigoriev I.V."/>
            <person name="Bonfante P."/>
            <person name="Martin F.M."/>
        </authorList>
    </citation>
    <scope>NUCLEOTIDE SEQUENCE [LARGE SCALE GENOMIC DNA]</scope>
    <source>
        <strain evidence="2 3">RN42</strain>
    </source>
</reference>
<accession>A0A3N4HHP0</accession>